<reference evidence="3" key="1">
    <citation type="journal article" date="2012" name="PLoS Genet.">
        <title>The genomes of the fungal plant pathogens Cladosporium fulvum and Dothistroma septosporum reveal adaptation to different hosts and lifestyles but also signatures of common ancestry.</title>
        <authorList>
            <person name="de Wit P.J.G.M."/>
            <person name="van der Burgt A."/>
            <person name="Oekmen B."/>
            <person name="Stergiopoulos I."/>
            <person name="Abd-Elsalam K.A."/>
            <person name="Aerts A.L."/>
            <person name="Bahkali A.H."/>
            <person name="Beenen H.G."/>
            <person name="Chettri P."/>
            <person name="Cox M.P."/>
            <person name="Datema E."/>
            <person name="de Vries R.P."/>
            <person name="Dhillon B."/>
            <person name="Ganley A.R."/>
            <person name="Griffiths S.A."/>
            <person name="Guo Y."/>
            <person name="Hamelin R.C."/>
            <person name="Henrissat B."/>
            <person name="Kabir M.S."/>
            <person name="Jashni M.K."/>
            <person name="Kema G."/>
            <person name="Klaubauf S."/>
            <person name="Lapidus A."/>
            <person name="Levasseur A."/>
            <person name="Lindquist E."/>
            <person name="Mehrabi R."/>
            <person name="Ohm R.A."/>
            <person name="Owen T.J."/>
            <person name="Salamov A."/>
            <person name="Schwelm A."/>
            <person name="Schijlen E."/>
            <person name="Sun H."/>
            <person name="van den Burg H.A."/>
            <person name="van Ham R.C.H.J."/>
            <person name="Zhang S."/>
            <person name="Goodwin S.B."/>
            <person name="Grigoriev I.V."/>
            <person name="Collemare J."/>
            <person name="Bradshaw R.E."/>
        </authorList>
    </citation>
    <scope>NUCLEOTIDE SEQUENCE [LARGE SCALE GENOMIC DNA]</scope>
    <source>
        <strain evidence="3">NZE10 / CBS 128990</strain>
    </source>
</reference>
<gene>
    <name evidence="2" type="ORF">DOTSEDRAFT_29690</name>
</gene>
<dbReference type="OMA" id="CRREDHR"/>
<feature type="region of interest" description="Disordered" evidence="1">
    <location>
        <begin position="1"/>
        <end position="25"/>
    </location>
</feature>
<feature type="region of interest" description="Disordered" evidence="1">
    <location>
        <begin position="128"/>
        <end position="158"/>
    </location>
</feature>
<keyword evidence="3" id="KW-1185">Reference proteome</keyword>
<dbReference type="AlphaFoldDB" id="M2XZI2"/>
<evidence type="ECO:0000313" key="2">
    <source>
        <dbReference type="EMBL" id="EME38098.1"/>
    </source>
</evidence>
<dbReference type="HOGENOM" id="CLU_1669357_0_0_1"/>
<reference evidence="2 3" key="2">
    <citation type="journal article" date="2012" name="PLoS Pathog.">
        <title>Diverse lifestyles and strategies of plant pathogenesis encoded in the genomes of eighteen Dothideomycetes fungi.</title>
        <authorList>
            <person name="Ohm R.A."/>
            <person name="Feau N."/>
            <person name="Henrissat B."/>
            <person name="Schoch C.L."/>
            <person name="Horwitz B.A."/>
            <person name="Barry K.W."/>
            <person name="Condon B.J."/>
            <person name="Copeland A.C."/>
            <person name="Dhillon B."/>
            <person name="Glaser F."/>
            <person name="Hesse C.N."/>
            <person name="Kosti I."/>
            <person name="LaButti K."/>
            <person name="Lindquist E.A."/>
            <person name="Lucas S."/>
            <person name="Salamov A.A."/>
            <person name="Bradshaw R.E."/>
            <person name="Ciuffetti L."/>
            <person name="Hamelin R.C."/>
            <person name="Kema G.H.J."/>
            <person name="Lawrence C."/>
            <person name="Scott J.A."/>
            <person name="Spatafora J.W."/>
            <person name="Turgeon B.G."/>
            <person name="de Wit P.J.G.M."/>
            <person name="Zhong S."/>
            <person name="Goodwin S.B."/>
            <person name="Grigoriev I.V."/>
        </authorList>
    </citation>
    <scope>NUCLEOTIDE SEQUENCE [LARGE SCALE GENOMIC DNA]</scope>
    <source>
        <strain evidence="3">NZE10 / CBS 128990</strain>
    </source>
</reference>
<proteinExistence type="predicted"/>
<accession>M2XZI2</accession>
<feature type="compositionally biased region" description="Polar residues" evidence="1">
    <location>
        <begin position="128"/>
        <end position="139"/>
    </location>
</feature>
<protein>
    <submittedName>
        <fullName evidence="2">Uncharacterized protein</fullName>
    </submittedName>
</protein>
<feature type="compositionally biased region" description="Basic residues" evidence="1">
    <location>
        <begin position="147"/>
        <end position="158"/>
    </location>
</feature>
<organism evidence="2 3">
    <name type="scientific">Dothistroma septosporum (strain NZE10 / CBS 128990)</name>
    <name type="common">Red band needle blight fungus</name>
    <name type="synonym">Mycosphaerella pini</name>
    <dbReference type="NCBI Taxonomy" id="675120"/>
    <lineage>
        <taxon>Eukaryota</taxon>
        <taxon>Fungi</taxon>
        <taxon>Dikarya</taxon>
        <taxon>Ascomycota</taxon>
        <taxon>Pezizomycotina</taxon>
        <taxon>Dothideomycetes</taxon>
        <taxon>Dothideomycetidae</taxon>
        <taxon>Mycosphaerellales</taxon>
        <taxon>Mycosphaerellaceae</taxon>
        <taxon>Dothistroma</taxon>
    </lineage>
</organism>
<dbReference type="Proteomes" id="UP000016933">
    <property type="component" value="Unassembled WGS sequence"/>
</dbReference>
<dbReference type="EMBL" id="KB446548">
    <property type="protein sequence ID" value="EME38098.1"/>
    <property type="molecule type" value="Genomic_DNA"/>
</dbReference>
<evidence type="ECO:0000313" key="3">
    <source>
        <dbReference type="Proteomes" id="UP000016933"/>
    </source>
</evidence>
<sequence length="158" mass="17881">MTEDQNYRTTIRAHGAGAKRRSQAAEHVDRRISTSNVLIFRCRREEHREWQTYTLRSVDIITPTLLRKWLDRLSFSENASYVYNDGLANPVVTVNDIMDILRARTVLGSGTETILDIVVFDQDPTTGARTVHGSTAPTISRSSSSGKKTRKKRQCSVQ</sequence>
<evidence type="ECO:0000256" key="1">
    <source>
        <dbReference type="SAM" id="MobiDB-lite"/>
    </source>
</evidence>
<name>M2XZI2_DOTSN</name>